<name>A0ACB7Y874_9ERIC</name>
<sequence length="276" mass="30951">MAVSGTVILLALRLQKSFPAAQFQSPPPLPRSCISSDGKKRERKKKRVQFAEDVVDPIGNSDEFRRQHNNSRSNSDGSCSSNSSSSSKQREKGKEVRGMPANRAALYNGILRDRLVHHSPTHRWTHNPPRCKLKPSPSTCFVRLEQFCCSTLRQFGIHSNTPLQAQLSLSHQSITMKVRSSVKKMCEFCRTVKRRGRVYVLCTANPKHKQRQGMSTFAFEGPLPPTSSETSTNQETSHIYSFRTGLPSLIPKKSEPPVMFGWRMGLASLIQPGSKQ</sequence>
<organism evidence="1 2">
    <name type="scientific">Vaccinium darrowii</name>
    <dbReference type="NCBI Taxonomy" id="229202"/>
    <lineage>
        <taxon>Eukaryota</taxon>
        <taxon>Viridiplantae</taxon>
        <taxon>Streptophyta</taxon>
        <taxon>Embryophyta</taxon>
        <taxon>Tracheophyta</taxon>
        <taxon>Spermatophyta</taxon>
        <taxon>Magnoliopsida</taxon>
        <taxon>eudicotyledons</taxon>
        <taxon>Gunneridae</taxon>
        <taxon>Pentapetalae</taxon>
        <taxon>asterids</taxon>
        <taxon>Ericales</taxon>
        <taxon>Ericaceae</taxon>
        <taxon>Vaccinioideae</taxon>
        <taxon>Vaccinieae</taxon>
        <taxon>Vaccinium</taxon>
    </lineage>
</organism>
<accession>A0ACB7Y874</accession>
<protein>
    <submittedName>
        <fullName evidence="1">Uncharacterized protein</fullName>
    </submittedName>
</protein>
<reference evidence="1 2" key="1">
    <citation type="journal article" date="2021" name="Hortic Res">
        <title>High-quality reference genome and annotation aids understanding of berry development for evergreen blueberry (Vaccinium darrowii).</title>
        <authorList>
            <person name="Yu J."/>
            <person name="Hulse-Kemp A.M."/>
            <person name="Babiker E."/>
            <person name="Staton M."/>
        </authorList>
    </citation>
    <scope>NUCLEOTIDE SEQUENCE [LARGE SCALE GENOMIC DNA]</scope>
    <source>
        <strain evidence="2">cv. NJ 8807/NJ 8810</strain>
        <tissue evidence="1">Young leaf</tissue>
    </source>
</reference>
<comment type="caution">
    <text evidence="1">The sequence shown here is derived from an EMBL/GenBank/DDBJ whole genome shotgun (WGS) entry which is preliminary data.</text>
</comment>
<evidence type="ECO:0000313" key="1">
    <source>
        <dbReference type="EMBL" id="KAH7849601.1"/>
    </source>
</evidence>
<proteinExistence type="predicted"/>
<dbReference type="EMBL" id="CM037157">
    <property type="protein sequence ID" value="KAH7849601.1"/>
    <property type="molecule type" value="Genomic_DNA"/>
</dbReference>
<keyword evidence="2" id="KW-1185">Reference proteome</keyword>
<dbReference type="Proteomes" id="UP000828048">
    <property type="component" value="Chromosome 7"/>
</dbReference>
<gene>
    <name evidence="1" type="ORF">Vadar_020249</name>
</gene>
<evidence type="ECO:0000313" key="2">
    <source>
        <dbReference type="Proteomes" id="UP000828048"/>
    </source>
</evidence>